<protein>
    <recommendedName>
        <fullName evidence="6">Transport permease protein</fullName>
    </recommendedName>
</protein>
<accession>A0A2T0R5R9</accession>
<dbReference type="InterPro" id="IPR051784">
    <property type="entry name" value="Nod_factor_ABC_transporter"/>
</dbReference>
<keyword evidence="6" id="KW-0813">Transport</keyword>
<dbReference type="InterPro" id="IPR000412">
    <property type="entry name" value="ABC_2_transport"/>
</dbReference>
<dbReference type="EMBL" id="PVZF01000004">
    <property type="protein sequence ID" value="PRY16094.1"/>
    <property type="molecule type" value="Genomic_DNA"/>
</dbReference>
<dbReference type="InterPro" id="IPR013525">
    <property type="entry name" value="ABC2_TM"/>
</dbReference>
<dbReference type="RefSeq" id="WP_106209995.1">
    <property type="nucleotide sequence ID" value="NZ_PVZF01000004.1"/>
</dbReference>
<evidence type="ECO:0000256" key="4">
    <source>
        <dbReference type="ARBA" id="ARBA00023136"/>
    </source>
</evidence>
<feature type="transmembrane region" description="Helical" evidence="6">
    <location>
        <begin position="62"/>
        <end position="79"/>
    </location>
</feature>
<feature type="transmembrane region" description="Helical" evidence="6">
    <location>
        <begin position="107"/>
        <end position="133"/>
    </location>
</feature>
<evidence type="ECO:0000256" key="3">
    <source>
        <dbReference type="ARBA" id="ARBA00022989"/>
    </source>
</evidence>
<feature type="transmembrane region" description="Helical" evidence="6">
    <location>
        <begin position="233"/>
        <end position="256"/>
    </location>
</feature>
<reference evidence="8 9" key="1">
    <citation type="submission" date="2018-03" db="EMBL/GenBank/DDBJ databases">
        <title>Genomic Encyclopedia of Archaeal and Bacterial Type Strains, Phase II (KMG-II): from individual species to whole genera.</title>
        <authorList>
            <person name="Goeker M."/>
        </authorList>
    </citation>
    <scope>NUCLEOTIDE SEQUENCE [LARGE SCALE GENOMIC DNA]</scope>
    <source>
        <strain evidence="8 9">DSM 19711</strain>
    </source>
</reference>
<dbReference type="PANTHER" id="PTHR43229:SF2">
    <property type="entry name" value="NODULATION PROTEIN J"/>
    <property type="match status" value="1"/>
</dbReference>
<name>A0A2T0R5R9_9ACTN</name>
<keyword evidence="3 6" id="KW-1133">Transmembrane helix</keyword>
<dbReference type="OrthoDB" id="670210at2"/>
<evidence type="ECO:0000259" key="7">
    <source>
        <dbReference type="PROSITE" id="PS51012"/>
    </source>
</evidence>
<dbReference type="PROSITE" id="PS51012">
    <property type="entry name" value="ABC_TM2"/>
    <property type="match status" value="1"/>
</dbReference>
<keyword evidence="9" id="KW-1185">Reference proteome</keyword>
<dbReference type="GO" id="GO:0140359">
    <property type="term" value="F:ABC-type transporter activity"/>
    <property type="evidence" value="ECO:0007669"/>
    <property type="project" value="InterPro"/>
</dbReference>
<keyword evidence="4 6" id="KW-0472">Membrane</keyword>
<dbReference type="PANTHER" id="PTHR43229">
    <property type="entry name" value="NODULATION PROTEIN J"/>
    <property type="match status" value="1"/>
</dbReference>
<dbReference type="Proteomes" id="UP000238083">
    <property type="component" value="Unassembled WGS sequence"/>
</dbReference>
<feature type="domain" description="ABC transmembrane type-2" evidence="7">
    <location>
        <begin position="27"/>
        <end position="258"/>
    </location>
</feature>
<dbReference type="AlphaFoldDB" id="A0A2T0R5R9"/>
<dbReference type="GO" id="GO:0046677">
    <property type="term" value="P:response to antibiotic"/>
    <property type="evidence" value="ECO:0007669"/>
    <property type="project" value="UniProtKB-KW"/>
</dbReference>
<evidence type="ECO:0000256" key="2">
    <source>
        <dbReference type="ARBA" id="ARBA00022692"/>
    </source>
</evidence>
<dbReference type="Pfam" id="PF01061">
    <property type="entry name" value="ABC2_membrane"/>
    <property type="match status" value="1"/>
</dbReference>
<dbReference type="InterPro" id="IPR047817">
    <property type="entry name" value="ABC2_TM_bact-type"/>
</dbReference>
<dbReference type="GO" id="GO:0043190">
    <property type="term" value="C:ATP-binding cassette (ABC) transporter complex"/>
    <property type="evidence" value="ECO:0007669"/>
    <property type="project" value="InterPro"/>
</dbReference>
<sequence>MSAVATLGRDAGVLFGRQVRHTVRYPELTVLTVGVPVVLLLLFVLVFGGALGPGVGGSRGDYAGYVLPGVLALTAFGTAQGTSTTIAMDASGGVLARLRTVSVSRSAVLAGHALAATAQTVVAMALVVLAAVALGFRPGAAPLGWLGAAALATGSSLAVSWLAVAAGLLARSVEVASNYALPLMLLPFLGSGFVPVDSLPGPLAAFARHQPVTPVMDVLRALLAGTPADRGQVLVAVAWCAGLTVLGVWGAARLFGRPRSAR</sequence>
<evidence type="ECO:0000313" key="8">
    <source>
        <dbReference type="EMBL" id="PRY16094.1"/>
    </source>
</evidence>
<evidence type="ECO:0000256" key="1">
    <source>
        <dbReference type="ARBA" id="ARBA00004141"/>
    </source>
</evidence>
<proteinExistence type="inferred from homology"/>
<keyword evidence="2 6" id="KW-0812">Transmembrane</keyword>
<feature type="transmembrane region" description="Helical" evidence="6">
    <location>
        <begin position="145"/>
        <end position="169"/>
    </location>
</feature>
<comment type="similarity">
    <text evidence="6">Belongs to the ABC-2 integral membrane protein family.</text>
</comment>
<comment type="caution">
    <text evidence="8">The sequence shown here is derived from an EMBL/GenBank/DDBJ whole genome shotgun (WGS) entry which is preliminary data.</text>
</comment>
<gene>
    <name evidence="8" type="ORF">CLV37_104312</name>
</gene>
<evidence type="ECO:0000256" key="6">
    <source>
        <dbReference type="RuleBase" id="RU361157"/>
    </source>
</evidence>
<comment type="subcellular location">
    <subcellularLocation>
        <location evidence="6">Cell membrane</location>
        <topology evidence="6">Multi-pass membrane protein</topology>
    </subcellularLocation>
    <subcellularLocation>
        <location evidence="1">Membrane</location>
        <topology evidence="1">Multi-pass membrane protein</topology>
    </subcellularLocation>
</comment>
<evidence type="ECO:0000313" key="9">
    <source>
        <dbReference type="Proteomes" id="UP000238083"/>
    </source>
</evidence>
<evidence type="ECO:0000256" key="5">
    <source>
        <dbReference type="ARBA" id="ARBA00023251"/>
    </source>
</evidence>
<organism evidence="8 9">
    <name type="scientific">Kineococcus rhizosphaerae</name>
    <dbReference type="NCBI Taxonomy" id="559628"/>
    <lineage>
        <taxon>Bacteria</taxon>
        <taxon>Bacillati</taxon>
        <taxon>Actinomycetota</taxon>
        <taxon>Actinomycetes</taxon>
        <taxon>Kineosporiales</taxon>
        <taxon>Kineosporiaceae</taxon>
        <taxon>Kineococcus</taxon>
    </lineage>
</organism>
<keyword evidence="6" id="KW-1003">Cell membrane</keyword>
<keyword evidence="5" id="KW-0046">Antibiotic resistance</keyword>
<feature type="transmembrane region" description="Helical" evidence="6">
    <location>
        <begin position="176"/>
        <end position="196"/>
    </location>
</feature>
<feature type="transmembrane region" description="Helical" evidence="6">
    <location>
        <begin position="28"/>
        <end position="50"/>
    </location>
</feature>
<dbReference type="PIRSF" id="PIRSF006648">
    <property type="entry name" value="DrrB"/>
    <property type="match status" value="1"/>
</dbReference>